<evidence type="ECO:0000259" key="1">
    <source>
        <dbReference type="Pfam" id="PF24542"/>
    </source>
</evidence>
<dbReference type="GO" id="GO:1990072">
    <property type="term" value="C:TRAPPIII protein complex"/>
    <property type="evidence" value="ECO:0007669"/>
    <property type="project" value="TreeGrafter"/>
</dbReference>
<sequence length="435" mass="48363">MLLTVLPLISNIQSSGISSATQLPRIKRWLQRGFRPSTLWRVPLPIIPELQFADFQPTLPLVTMQFEAFPDSLFFCEQRQVLLQITVTSDVAIPAQLHISDSRSINISEDLTKMMLPPGTSVYTAAVFGYTMGACKVRLLLRYSTGAKQSLEFRTTSTTETLNVMPSLQFSVAMRPSTEHTLNHTMEITASNISDSTYFDLGKIVLINGTGSRPYTLETIGLVTTGVERSSSTNLIARAVPQIRSDETISSEFMELSSRGHRLSCHWSCENGTRSGVSELPVDLSPASEASNCPFRITVDFADIAVHDFSANLLMFVPVTIAICNSSPKSLIFDFETLSPETVFDPETRQFQTVTTSCARGRYFWSGLTKKTGTKLDANGSISFQLDACFTHPGVYTLNRFRFMLQGDVPRLFFFPSRRTIRITQKASIQAPIKS</sequence>
<proteinExistence type="predicted"/>
<dbReference type="EMBL" id="HACM01000892">
    <property type="protein sequence ID" value="CRZ01334.1"/>
    <property type="molecule type" value="Transcribed_RNA"/>
</dbReference>
<name>A0A0H5R0P4_9EUKA</name>
<accession>A0A0H5R0P4</accession>
<dbReference type="AlphaFoldDB" id="A0A0H5R0P4"/>
<dbReference type="InterPro" id="IPR057651">
    <property type="entry name" value="Ig_TPPC8_C"/>
</dbReference>
<evidence type="ECO:0000313" key="2">
    <source>
        <dbReference type="EMBL" id="CRZ01334.1"/>
    </source>
</evidence>
<dbReference type="PANTHER" id="PTHR12975">
    <property type="entry name" value="TRANSPORT PROTEIN TRAPP"/>
    <property type="match status" value="1"/>
</dbReference>
<dbReference type="InterPro" id="IPR024420">
    <property type="entry name" value="TRAPP_III_complex_Trs85"/>
</dbReference>
<reference evidence="2" key="1">
    <citation type="submission" date="2015-04" db="EMBL/GenBank/DDBJ databases">
        <title>The genome sequence of the plant pathogenic Rhizarian Plasmodiophora brassicae reveals insights in its biotrophic life cycle and the origin of chitin synthesis.</title>
        <authorList>
            <person name="Schwelm A."/>
            <person name="Fogelqvist J."/>
            <person name="Knaust A."/>
            <person name="Julke S."/>
            <person name="Lilja T."/>
            <person name="Dhandapani V."/>
            <person name="Bonilla-Rosso G."/>
            <person name="Karlsson M."/>
            <person name="Shevchenko A."/>
            <person name="Choi S.R."/>
            <person name="Kim H.G."/>
            <person name="Park J.Y."/>
            <person name="Lim Y.P."/>
            <person name="Ludwig-Muller J."/>
            <person name="Dixelius C."/>
        </authorList>
    </citation>
    <scope>NUCLEOTIDE SEQUENCE</scope>
    <source>
        <tissue evidence="2">Potato root galls</tissue>
    </source>
</reference>
<dbReference type="PANTHER" id="PTHR12975:SF6">
    <property type="entry name" value="TRAFFICKING PROTEIN PARTICLE COMPLEX SUBUNIT 8"/>
    <property type="match status" value="1"/>
</dbReference>
<organism evidence="2">
    <name type="scientific">Spongospora subterranea</name>
    <dbReference type="NCBI Taxonomy" id="70186"/>
    <lineage>
        <taxon>Eukaryota</taxon>
        <taxon>Sar</taxon>
        <taxon>Rhizaria</taxon>
        <taxon>Endomyxa</taxon>
        <taxon>Phytomyxea</taxon>
        <taxon>Plasmodiophorida</taxon>
        <taxon>Plasmodiophoridae</taxon>
        <taxon>Spongospora</taxon>
    </lineage>
</organism>
<protein>
    <recommendedName>
        <fullName evidence="1">TPPC8 C-terminal Ig-like domain-containing protein</fullName>
    </recommendedName>
</protein>
<dbReference type="Pfam" id="PF24542">
    <property type="entry name" value="Ig_TPPC8_C"/>
    <property type="match status" value="1"/>
</dbReference>
<feature type="domain" description="TPPC8 C-terminal Ig-like" evidence="1">
    <location>
        <begin position="305"/>
        <end position="403"/>
    </location>
</feature>